<dbReference type="GO" id="GO:0016602">
    <property type="term" value="C:CCAAT-binding factor complex"/>
    <property type="evidence" value="ECO:0007669"/>
    <property type="project" value="InterPro"/>
</dbReference>
<dbReference type="Gene3D" id="6.10.250.2430">
    <property type="match status" value="1"/>
</dbReference>
<keyword evidence="12" id="KW-1185">Reference proteome</keyword>
<dbReference type="PROSITE" id="PS00686">
    <property type="entry name" value="NFYA_HAP2_1"/>
    <property type="match status" value="1"/>
</dbReference>
<dbReference type="Pfam" id="PF02045">
    <property type="entry name" value="CBFB_NFYA"/>
    <property type="match status" value="1"/>
</dbReference>
<evidence type="ECO:0000256" key="3">
    <source>
        <dbReference type="ARBA" id="ARBA00023125"/>
    </source>
</evidence>
<evidence type="ECO:0000256" key="5">
    <source>
        <dbReference type="ARBA" id="ARBA00023163"/>
    </source>
</evidence>
<evidence type="ECO:0000256" key="2">
    <source>
        <dbReference type="ARBA" id="ARBA00023015"/>
    </source>
</evidence>
<name>A0AAV0EZA3_9ASTE</name>
<keyword evidence="4" id="KW-0010">Activator</keyword>
<comment type="caution">
    <text evidence="11">The sequence shown here is derived from an EMBL/GenBank/DDBJ whole genome shotgun (WGS) entry which is preliminary data.</text>
</comment>
<evidence type="ECO:0000256" key="9">
    <source>
        <dbReference type="SAM" id="MobiDB-lite"/>
    </source>
</evidence>
<dbReference type="GO" id="GO:0003677">
    <property type="term" value="F:DNA binding"/>
    <property type="evidence" value="ECO:0007669"/>
    <property type="project" value="UniProtKB-KW"/>
</dbReference>
<dbReference type="PRINTS" id="PR00616">
    <property type="entry name" value="CCAATSUBUNTB"/>
</dbReference>
<feature type="compositionally biased region" description="Polar residues" evidence="9">
    <location>
        <begin position="271"/>
        <end position="294"/>
    </location>
</feature>
<dbReference type="InterPro" id="IPR001289">
    <property type="entry name" value="NFYA"/>
</dbReference>
<comment type="function">
    <text evidence="8">Component of the sequence-specific heterotrimeric transcription factor (NF-Y) which specifically recognizes a 5'-CCAAT-3' box motif found in the promoters of its target genes.</text>
</comment>
<dbReference type="EMBL" id="CAMAPF010000950">
    <property type="protein sequence ID" value="CAH9128604.1"/>
    <property type="molecule type" value="Genomic_DNA"/>
</dbReference>
<proteinExistence type="inferred from homology"/>
<feature type="compositionally biased region" description="Polar residues" evidence="9">
    <location>
        <begin position="248"/>
        <end position="264"/>
    </location>
</feature>
<evidence type="ECO:0000256" key="8">
    <source>
        <dbReference type="RuleBase" id="RU367155"/>
    </source>
</evidence>
<feature type="compositionally biased region" description="Polar residues" evidence="9">
    <location>
        <begin position="60"/>
        <end position="81"/>
    </location>
</feature>
<accession>A0AAV0EZA3</accession>
<keyword evidence="2 8" id="KW-0805">Transcription regulation</keyword>
<evidence type="ECO:0000313" key="11">
    <source>
        <dbReference type="EMBL" id="CAH9128604.1"/>
    </source>
</evidence>
<evidence type="ECO:0000256" key="7">
    <source>
        <dbReference type="ARBA" id="ARBA00025911"/>
    </source>
</evidence>
<comment type="subunit">
    <text evidence="7">Heterotrimeric transcription factor composed of three components, NF-YA, NF-YB and NF-YC. NF-YB and NF-YC must interact and dimerize for NF-YA association and DNA binding.</text>
</comment>
<evidence type="ECO:0000313" key="12">
    <source>
        <dbReference type="Proteomes" id="UP001152523"/>
    </source>
</evidence>
<evidence type="ECO:0000256" key="1">
    <source>
        <dbReference type="ARBA" id="ARBA00004123"/>
    </source>
</evidence>
<dbReference type="GO" id="GO:0003700">
    <property type="term" value="F:DNA-binding transcription factor activity"/>
    <property type="evidence" value="ECO:0007669"/>
    <property type="project" value="UniProtKB-UniRule"/>
</dbReference>
<keyword evidence="3 8" id="KW-0238">DNA-binding</keyword>
<dbReference type="PROSITE" id="PS51152">
    <property type="entry name" value="NFYA_HAP2_2"/>
    <property type="match status" value="1"/>
</dbReference>
<organism evidence="11 12">
    <name type="scientific">Cuscuta epithymum</name>
    <dbReference type="NCBI Taxonomy" id="186058"/>
    <lineage>
        <taxon>Eukaryota</taxon>
        <taxon>Viridiplantae</taxon>
        <taxon>Streptophyta</taxon>
        <taxon>Embryophyta</taxon>
        <taxon>Tracheophyta</taxon>
        <taxon>Spermatophyta</taxon>
        <taxon>Magnoliopsida</taxon>
        <taxon>eudicotyledons</taxon>
        <taxon>Gunneridae</taxon>
        <taxon>Pentapetalae</taxon>
        <taxon>asterids</taxon>
        <taxon>lamiids</taxon>
        <taxon>Solanales</taxon>
        <taxon>Convolvulaceae</taxon>
        <taxon>Cuscuteae</taxon>
        <taxon>Cuscuta</taxon>
        <taxon>Cuscuta subgen. Cuscuta</taxon>
    </lineage>
</organism>
<evidence type="ECO:0000256" key="4">
    <source>
        <dbReference type="ARBA" id="ARBA00023159"/>
    </source>
</evidence>
<comment type="subcellular location">
    <subcellularLocation>
        <location evidence="1 8">Nucleus</location>
    </subcellularLocation>
</comment>
<feature type="compositionally biased region" description="Low complexity" evidence="9">
    <location>
        <begin position="41"/>
        <end position="52"/>
    </location>
</feature>
<comment type="similarity">
    <text evidence="8">Belongs to the NFYA/HAP2 subunit family.</text>
</comment>
<evidence type="ECO:0000313" key="10">
    <source>
        <dbReference type="EMBL" id="CAH9100060.1"/>
    </source>
</evidence>
<reference evidence="11" key="1">
    <citation type="submission" date="2022-07" db="EMBL/GenBank/DDBJ databases">
        <authorList>
            <person name="Macas J."/>
            <person name="Novak P."/>
            <person name="Neumann P."/>
        </authorList>
    </citation>
    <scope>NUCLEOTIDE SEQUENCE</scope>
</reference>
<dbReference type="Proteomes" id="UP001152523">
    <property type="component" value="Unassembled WGS sequence"/>
</dbReference>
<feature type="region of interest" description="Disordered" evidence="9">
    <location>
        <begin position="204"/>
        <end position="294"/>
    </location>
</feature>
<gene>
    <name evidence="10" type="ORF">CEPIT_LOCUS15179</name>
    <name evidence="11" type="ORF">CEPIT_LOCUS29206</name>
</gene>
<dbReference type="InterPro" id="IPR018362">
    <property type="entry name" value="CCAAT-binding_factor_CS"/>
</dbReference>
<keyword evidence="5 8" id="KW-0804">Transcription</keyword>
<dbReference type="EMBL" id="CAMAPF010000107">
    <property type="protein sequence ID" value="CAH9100060.1"/>
    <property type="molecule type" value="Genomic_DNA"/>
</dbReference>
<keyword evidence="6 8" id="KW-0539">Nucleus</keyword>
<dbReference type="SMART" id="SM00521">
    <property type="entry name" value="CBF"/>
    <property type="match status" value="1"/>
</dbReference>
<sequence length="294" mass="32078">MLPISKAANLLEANPHIIPRSSSAPWWKNSAGYTSMMMQGDACDSSSSSLEQSVDDRSQSDVGLNSTGNNATEKTENNAPSHQEGICEQANQSIRLVASIVPEGGDDEHLTQPVQQLELEGHSVACAPNPYINPYFGQIIAAYGQPMVPPDILDMHHMRMPLPLEMTQEPVYVNAKQYHGILRRRESRAKAELQKKLIKVRKPYLHESRHQHALRRARGSGGRFVKKSDSSDVSNQKGSGAPLPPCSFSPSSGQEAPKLQFNTNGGYGRTLSCSRESNYHSVRSTESSGGSPAL</sequence>
<dbReference type="PANTHER" id="PTHR12632">
    <property type="entry name" value="TRANSCRIPTION FACTOR NF-Y ALPHA-RELATED"/>
    <property type="match status" value="1"/>
</dbReference>
<dbReference type="AlphaFoldDB" id="A0AAV0EZA3"/>
<evidence type="ECO:0000256" key="6">
    <source>
        <dbReference type="ARBA" id="ARBA00023242"/>
    </source>
</evidence>
<protein>
    <recommendedName>
        <fullName evidence="8">Nuclear transcription factor Y subunit</fullName>
    </recommendedName>
</protein>
<feature type="region of interest" description="Disordered" evidence="9">
    <location>
        <begin position="38"/>
        <end position="83"/>
    </location>
</feature>